<keyword evidence="1" id="KW-0472">Membrane</keyword>
<evidence type="ECO:0000256" key="1">
    <source>
        <dbReference type="SAM" id="Phobius"/>
    </source>
</evidence>
<keyword evidence="1" id="KW-0812">Transmembrane</keyword>
<reference evidence="2 3" key="1">
    <citation type="submission" date="2020-04" db="EMBL/GenBank/DDBJ databases">
        <authorList>
            <person name="Klaysubun C."/>
            <person name="Duangmal K."/>
            <person name="Lipun K."/>
        </authorList>
    </citation>
    <scope>NUCLEOTIDE SEQUENCE [LARGE SCALE GENOMIC DNA]</scope>
    <source>
        <strain evidence="2 3">JCM 11839</strain>
    </source>
</reference>
<gene>
    <name evidence="2" type="ORF">HF577_31365</name>
</gene>
<keyword evidence="1" id="KW-1133">Transmembrane helix</keyword>
<evidence type="ECO:0000313" key="2">
    <source>
        <dbReference type="EMBL" id="NMH81579.1"/>
    </source>
</evidence>
<feature type="transmembrane region" description="Helical" evidence="1">
    <location>
        <begin position="103"/>
        <end position="136"/>
    </location>
</feature>
<evidence type="ECO:0000313" key="3">
    <source>
        <dbReference type="Proteomes" id="UP001296706"/>
    </source>
</evidence>
<dbReference type="RefSeq" id="WP_169399615.1">
    <property type="nucleotide sequence ID" value="NZ_BAAAJH010000026.1"/>
</dbReference>
<organism evidence="2 3">
    <name type="scientific">Pseudonocardia xinjiangensis</name>
    <dbReference type="NCBI Taxonomy" id="75289"/>
    <lineage>
        <taxon>Bacteria</taxon>
        <taxon>Bacillati</taxon>
        <taxon>Actinomycetota</taxon>
        <taxon>Actinomycetes</taxon>
        <taxon>Pseudonocardiales</taxon>
        <taxon>Pseudonocardiaceae</taxon>
        <taxon>Pseudonocardia</taxon>
    </lineage>
</organism>
<protein>
    <recommendedName>
        <fullName evidence="4">DUF4126 domain-containing protein</fullName>
    </recommendedName>
</protein>
<sequence>MVETTGRAAPGAPAGISARPTEQALEELKASLRKLLATVLERAFGLALEKVETLAQSFDEIAARGGVPLNALLGGVRAGMQGRNPVWGAIKGAFGALSPAVRVAIIVALVLALVLLPVTVVLLLLVLIVAAVWLAVRAASR</sequence>
<dbReference type="EMBL" id="JAAXKY010000157">
    <property type="protein sequence ID" value="NMH81579.1"/>
    <property type="molecule type" value="Genomic_DNA"/>
</dbReference>
<name>A0ABX1RNY2_9PSEU</name>
<comment type="caution">
    <text evidence="2">The sequence shown here is derived from an EMBL/GenBank/DDBJ whole genome shotgun (WGS) entry which is preliminary data.</text>
</comment>
<accession>A0ABX1RNY2</accession>
<dbReference type="Proteomes" id="UP001296706">
    <property type="component" value="Unassembled WGS sequence"/>
</dbReference>
<evidence type="ECO:0008006" key="4">
    <source>
        <dbReference type="Google" id="ProtNLM"/>
    </source>
</evidence>
<proteinExistence type="predicted"/>
<keyword evidence="3" id="KW-1185">Reference proteome</keyword>